<name>A0A077WGZ4_9FUNG</name>
<dbReference type="AlphaFoldDB" id="A0A077WGZ4"/>
<evidence type="ECO:0000313" key="1">
    <source>
        <dbReference type="EMBL" id="CDS06439.1"/>
    </source>
</evidence>
<organism evidence="1">
    <name type="scientific">Lichtheimia ramosa</name>
    <dbReference type="NCBI Taxonomy" id="688394"/>
    <lineage>
        <taxon>Eukaryota</taxon>
        <taxon>Fungi</taxon>
        <taxon>Fungi incertae sedis</taxon>
        <taxon>Mucoromycota</taxon>
        <taxon>Mucoromycotina</taxon>
        <taxon>Mucoromycetes</taxon>
        <taxon>Mucorales</taxon>
        <taxon>Lichtheimiaceae</taxon>
        <taxon>Lichtheimia</taxon>
    </lineage>
</organism>
<accession>A0A077WGZ4</accession>
<protein>
    <submittedName>
        <fullName evidence="1">Uncharacterized protein</fullName>
    </submittedName>
</protein>
<reference evidence="1" key="1">
    <citation type="journal article" date="2014" name="Genome Announc.">
        <title>De novo whole-genome sequence and genome annotation of Lichtheimia ramosa.</title>
        <authorList>
            <person name="Linde J."/>
            <person name="Schwartze V."/>
            <person name="Binder U."/>
            <person name="Lass-Florl C."/>
            <person name="Voigt K."/>
            <person name="Horn F."/>
        </authorList>
    </citation>
    <scope>NUCLEOTIDE SEQUENCE</scope>
    <source>
        <strain evidence="1">JMRC FSU:6197</strain>
    </source>
</reference>
<dbReference type="EMBL" id="LK023320">
    <property type="protein sequence ID" value="CDS06439.1"/>
    <property type="molecule type" value="Genomic_DNA"/>
</dbReference>
<gene>
    <name evidence="1" type="ORF">LRAMOSA08967</name>
</gene>
<proteinExistence type="predicted"/>
<sequence length="187" mass="21390">MFHSALHDLCQQPVLVASTEKYQQLVYDSTTELVQPIQCILSALDRRAMRLSKCATFESALNDGNLMQQLLSSSALEYMPWHCIWWIPRIPTIPIFNKVDAEQRQNIRIDVITQLSVEIVFTKLIPMFMKENTMDAVKRCECLATTLFDSSSSRDASAKVDLFPIVFTGNDIGPVYVELTYWLFPAF</sequence>